<dbReference type="AlphaFoldDB" id="A0A0N4ZQP2"/>
<name>A0A0N4ZQP2_PARTI</name>
<evidence type="ECO:0000313" key="3">
    <source>
        <dbReference type="WBParaSite" id="PTRK_0001083400.1"/>
    </source>
</evidence>
<dbReference type="STRING" id="131310.A0A0N4ZQP2"/>
<evidence type="ECO:0000313" key="2">
    <source>
        <dbReference type="Proteomes" id="UP000038045"/>
    </source>
</evidence>
<feature type="region of interest" description="Disordered" evidence="1">
    <location>
        <begin position="1"/>
        <end position="20"/>
    </location>
</feature>
<dbReference type="InterPro" id="IPR028226">
    <property type="entry name" value="LIN37"/>
</dbReference>
<dbReference type="Proteomes" id="UP000038045">
    <property type="component" value="Unplaced"/>
</dbReference>
<evidence type="ECO:0000256" key="1">
    <source>
        <dbReference type="SAM" id="MobiDB-lite"/>
    </source>
</evidence>
<sequence length="183" mass="21465">MDNPSPPLNNTTRGRPRKDVSASLIEVRTKLLQIPEANEYNGKTLYELARLYMYGNRKKTNGKEIWDNSHFHNQFYNNSMDMEDSNSSLHDSLDLLATKDILELPKPKKDIPLPPKWPTPIKNDDESVVDIEDKDNILKNHVKHWKKVRQTWLDHNRRKHPQHYRSIQLLETVYGMSQSSFSS</sequence>
<proteinExistence type="predicted"/>
<dbReference type="GO" id="GO:0017053">
    <property type="term" value="C:transcription repressor complex"/>
    <property type="evidence" value="ECO:0007669"/>
    <property type="project" value="InterPro"/>
</dbReference>
<accession>A0A0N4ZQP2</accession>
<dbReference type="Pfam" id="PF15306">
    <property type="entry name" value="LIN37"/>
    <property type="match status" value="1"/>
</dbReference>
<organism evidence="2 3">
    <name type="scientific">Parastrongyloides trichosuri</name>
    <name type="common">Possum-specific nematode worm</name>
    <dbReference type="NCBI Taxonomy" id="131310"/>
    <lineage>
        <taxon>Eukaryota</taxon>
        <taxon>Metazoa</taxon>
        <taxon>Ecdysozoa</taxon>
        <taxon>Nematoda</taxon>
        <taxon>Chromadorea</taxon>
        <taxon>Rhabditida</taxon>
        <taxon>Tylenchina</taxon>
        <taxon>Panagrolaimomorpha</taxon>
        <taxon>Strongyloidoidea</taxon>
        <taxon>Strongyloididae</taxon>
        <taxon>Parastrongyloides</taxon>
    </lineage>
</organism>
<reference evidence="3" key="1">
    <citation type="submission" date="2017-02" db="UniProtKB">
        <authorList>
            <consortium name="WormBaseParasite"/>
        </authorList>
    </citation>
    <scope>IDENTIFICATION</scope>
</reference>
<dbReference type="WBParaSite" id="PTRK_0001083400.1">
    <property type="protein sequence ID" value="PTRK_0001083400.1"/>
    <property type="gene ID" value="PTRK_0001083400"/>
</dbReference>
<keyword evidence="2" id="KW-1185">Reference proteome</keyword>
<protein>
    <submittedName>
        <fullName evidence="3">BESS domain-containing protein</fullName>
    </submittedName>
</protein>